<dbReference type="AlphaFoldDB" id="A0A0F9E2Z6"/>
<organism evidence="1">
    <name type="scientific">marine sediment metagenome</name>
    <dbReference type="NCBI Taxonomy" id="412755"/>
    <lineage>
        <taxon>unclassified sequences</taxon>
        <taxon>metagenomes</taxon>
        <taxon>ecological metagenomes</taxon>
    </lineage>
</organism>
<accession>A0A0F9E2Z6</accession>
<protein>
    <submittedName>
        <fullName evidence="1">Uncharacterized protein</fullName>
    </submittedName>
</protein>
<reference evidence="1" key="1">
    <citation type="journal article" date="2015" name="Nature">
        <title>Complex archaea that bridge the gap between prokaryotes and eukaryotes.</title>
        <authorList>
            <person name="Spang A."/>
            <person name="Saw J.H."/>
            <person name="Jorgensen S.L."/>
            <person name="Zaremba-Niedzwiedzka K."/>
            <person name="Martijn J."/>
            <person name="Lind A.E."/>
            <person name="van Eijk R."/>
            <person name="Schleper C."/>
            <person name="Guy L."/>
            <person name="Ettema T.J."/>
        </authorList>
    </citation>
    <scope>NUCLEOTIDE SEQUENCE</scope>
</reference>
<gene>
    <name evidence="1" type="ORF">LCGC14_2204720</name>
</gene>
<evidence type="ECO:0000313" key="1">
    <source>
        <dbReference type="EMBL" id="KKL60501.1"/>
    </source>
</evidence>
<name>A0A0F9E2Z6_9ZZZZ</name>
<dbReference type="EMBL" id="LAZR01029128">
    <property type="protein sequence ID" value="KKL60501.1"/>
    <property type="molecule type" value="Genomic_DNA"/>
</dbReference>
<sequence length="72" mass="7861">MTVNALSASFLALGRHQELKSNLMQFGVQESTRSILKRKKKAACLLQKSGIKVVHIANQPLDSDAKEPAQVS</sequence>
<proteinExistence type="predicted"/>
<comment type="caution">
    <text evidence="1">The sequence shown here is derived from an EMBL/GenBank/DDBJ whole genome shotgun (WGS) entry which is preliminary data.</text>
</comment>